<reference evidence="2 3" key="1">
    <citation type="submission" date="2017-09" db="EMBL/GenBank/DDBJ databases">
        <title>Depth-based differentiation of microbial function through sediment-hosted aquifers and enrichment of novel symbionts in the deep terrestrial subsurface.</title>
        <authorList>
            <person name="Probst A.J."/>
            <person name="Ladd B."/>
            <person name="Jarett J.K."/>
            <person name="Geller-Mcgrath D.E."/>
            <person name="Sieber C.M."/>
            <person name="Emerson J.B."/>
            <person name="Anantharaman K."/>
            <person name="Thomas B.C."/>
            <person name="Malmstrom R."/>
            <person name="Stieglmeier M."/>
            <person name="Klingl A."/>
            <person name="Woyke T."/>
            <person name="Ryan C.M."/>
            <person name="Banfield J.F."/>
        </authorList>
    </citation>
    <scope>NUCLEOTIDE SEQUENCE [LARGE SCALE GENOMIC DNA]</scope>
    <source>
        <strain evidence="2">CG23_combo_of_CG06-09_8_20_14_all_40_13</strain>
    </source>
</reference>
<evidence type="ECO:0000313" key="3">
    <source>
        <dbReference type="Proteomes" id="UP000231567"/>
    </source>
</evidence>
<dbReference type="PANTHER" id="PTHR35458">
    <property type="entry name" value="SLR0755 PROTEIN"/>
    <property type="match status" value="1"/>
</dbReference>
<dbReference type="Proteomes" id="UP000231567">
    <property type="component" value="Unassembled WGS sequence"/>
</dbReference>
<proteinExistence type="predicted"/>
<comment type="caution">
    <text evidence="2">The sequence shown here is derived from an EMBL/GenBank/DDBJ whole genome shotgun (WGS) entry which is preliminary data.</text>
</comment>
<sequence>MPKNSSKKPVYAFIDASNLFYGGQKSLGWKIDYQKLLKYLNDKYGVSRAFYYGGIETFNFDYSILDSKPMDLKKLLSHLLKNLKTPKIGEARVILIERSIQRTKFYLNLERYGYNLQIKPVKTYKSENGRVERKANCDVDMTFDIMRYMAQFKSLIALTGDGDFAPVLCYLKKQGRDITILARGERTAKELRQLVGPDFRDFNYLREILRFKE</sequence>
<dbReference type="InterPro" id="IPR047140">
    <property type="entry name" value="LabA"/>
</dbReference>
<dbReference type="PANTHER" id="PTHR35458:SF8">
    <property type="entry name" value="SLR0650 PROTEIN"/>
    <property type="match status" value="1"/>
</dbReference>
<name>A0A2G9YQP4_9BACT</name>
<gene>
    <name evidence="2" type="ORF">COX39_02170</name>
</gene>
<dbReference type="GO" id="GO:0004540">
    <property type="term" value="F:RNA nuclease activity"/>
    <property type="evidence" value="ECO:0007669"/>
    <property type="project" value="InterPro"/>
</dbReference>
<protein>
    <recommendedName>
        <fullName evidence="1">NYN domain-containing protein</fullName>
    </recommendedName>
</protein>
<dbReference type="Pfam" id="PF01936">
    <property type="entry name" value="NYN"/>
    <property type="match status" value="1"/>
</dbReference>
<dbReference type="CDD" id="cd10911">
    <property type="entry name" value="PIN_LabA"/>
    <property type="match status" value="1"/>
</dbReference>
<dbReference type="Gene3D" id="3.40.50.1010">
    <property type="entry name" value="5'-nuclease"/>
    <property type="match status" value="1"/>
</dbReference>
<dbReference type="AlphaFoldDB" id="A0A2G9YQP4"/>
<evidence type="ECO:0000313" key="2">
    <source>
        <dbReference type="EMBL" id="PIP21567.1"/>
    </source>
</evidence>
<feature type="domain" description="NYN" evidence="1">
    <location>
        <begin position="68"/>
        <end position="193"/>
    </location>
</feature>
<evidence type="ECO:0000259" key="1">
    <source>
        <dbReference type="Pfam" id="PF01936"/>
    </source>
</evidence>
<dbReference type="InterPro" id="IPR021139">
    <property type="entry name" value="NYN"/>
</dbReference>
<dbReference type="EMBL" id="PCRM01000033">
    <property type="protein sequence ID" value="PIP21567.1"/>
    <property type="molecule type" value="Genomic_DNA"/>
</dbReference>
<accession>A0A2G9YQP4</accession>
<organism evidence="2 3">
    <name type="scientific">Candidatus Nealsonbacteria bacterium CG23_combo_of_CG06-09_8_20_14_all_40_13</name>
    <dbReference type="NCBI Taxonomy" id="1974724"/>
    <lineage>
        <taxon>Bacteria</taxon>
        <taxon>Candidatus Nealsoniibacteriota</taxon>
    </lineage>
</organism>